<gene>
    <name evidence="6" type="ORF">DSTB1V02_LOCUS131</name>
</gene>
<feature type="transmembrane region" description="Helical" evidence="5">
    <location>
        <begin position="157"/>
        <end position="178"/>
    </location>
</feature>
<dbReference type="GO" id="GO:0006820">
    <property type="term" value="P:monoatomic anion transport"/>
    <property type="evidence" value="ECO:0007669"/>
    <property type="project" value="TreeGrafter"/>
</dbReference>
<evidence type="ECO:0000256" key="5">
    <source>
        <dbReference type="SAM" id="Phobius"/>
    </source>
</evidence>
<dbReference type="AlphaFoldDB" id="A0A7R8ZZC9"/>
<keyword evidence="4 5" id="KW-0472">Membrane</keyword>
<dbReference type="EMBL" id="CAJPEV010000008">
    <property type="protein sequence ID" value="CAG0878608.1"/>
    <property type="molecule type" value="Genomic_DNA"/>
</dbReference>
<keyword evidence="2 5" id="KW-0812">Transmembrane</keyword>
<evidence type="ECO:0000256" key="4">
    <source>
        <dbReference type="ARBA" id="ARBA00023136"/>
    </source>
</evidence>
<feature type="transmembrane region" description="Helical" evidence="5">
    <location>
        <begin position="252"/>
        <end position="270"/>
    </location>
</feature>
<organism evidence="6">
    <name type="scientific">Darwinula stevensoni</name>
    <dbReference type="NCBI Taxonomy" id="69355"/>
    <lineage>
        <taxon>Eukaryota</taxon>
        <taxon>Metazoa</taxon>
        <taxon>Ecdysozoa</taxon>
        <taxon>Arthropoda</taxon>
        <taxon>Crustacea</taxon>
        <taxon>Oligostraca</taxon>
        <taxon>Ostracoda</taxon>
        <taxon>Podocopa</taxon>
        <taxon>Podocopida</taxon>
        <taxon>Darwinulocopina</taxon>
        <taxon>Darwinuloidea</taxon>
        <taxon>Darwinulidae</taxon>
        <taxon>Darwinula</taxon>
    </lineage>
</organism>
<keyword evidence="3 5" id="KW-1133">Transmembrane helix</keyword>
<dbReference type="InterPro" id="IPR050382">
    <property type="entry name" value="MFS_Na/Anion_cotransporter"/>
</dbReference>
<keyword evidence="7" id="KW-1185">Reference proteome</keyword>
<dbReference type="EMBL" id="LR899525">
    <property type="protein sequence ID" value="CAD7240094.1"/>
    <property type="molecule type" value="Genomic_DNA"/>
</dbReference>
<name>A0A7R8ZZC9_9CRUS</name>
<sequence>MLGFLSFIVNYAMRINMSLAIVAMVNHTAVNSPALNYTGQDSIADRCQGDGNSDEKEALQGLQTIHEQDGEFVWSESEQSLILGSLFFGYITTQIIGGRLGEILGGKRVLAYPLLVAALLTLLTPLAARVHHLLLLAVRILIGVCESERSFFLVHSFWNPIGSHAGTVITFPISGVIISNLGWEWVFYIIGIVSLIWFGLWMLLVFDTPEDNPYMSDKEKTYILQALGTHNSPEQRKAQSFPWKSVIRSTPFWALLTAHACNNWGYWLLLTEMPKYMKNILQFKIEKVGLTSSTPFFKMLLHDACLDWVSK</sequence>
<protein>
    <recommendedName>
        <fullName evidence="8">Sialin</fullName>
    </recommendedName>
</protein>
<feature type="transmembrane region" description="Helical" evidence="5">
    <location>
        <begin position="80"/>
        <end position="97"/>
    </location>
</feature>
<dbReference type="Proteomes" id="UP000677054">
    <property type="component" value="Unassembled WGS sequence"/>
</dbReference>
<evidence type="ECO:0000256" key="3">
    <source>
        <dbReference type="ARBA" id="ARBA00022989"/>
    </source>
</evidence>
<feature type="transmembrane region" description="Helical" evidence="5">
    <location>
        <begin position="109"/>
        <end position="128"/>
    </location>
</feature>
<dbReference type="SUPFAM" id="SSF103473">
    <property type="entry name" value="MFS general substrate transporter"/>
    <property type="match status" value="1"/>
</dbReference>
<evidence type="ECO:0000313" key="7">
    <source>
        <dbReference type="Proteomes" id="UP000677054"/>
    </source>
</evidence>
<evidence type="ECO:0000313" key="6">
    <source>
        <dbReference type="EMBL" id="CAD7240094.1"/>
    </source>
</evidence>
<dbReference type="GO" id="GO:0022857">
    <property type="term" value="F:transmembrane transporter activity"/>
    <property type="evidence" value="ECO:0007669"/>
    <property type="project" value="InterPro"/>
</dbReference>
<dbReference type="OrthoDB" id="2985014at2759"/>
<reference evidence="6" key="1">
    <citation type="submission" date="2020-11" db="EMBL/GenBank/DDBJ databases">
        <authorList>
            <person name="Tran Van P."/>
        </authorList>
    </citation>
    <scope>NUCLEOTIDE SEQUENCE</scope>
</reference>
<dbReference type="PANTHER" id="PTHR11662">
    <property type="entry name" value="SOLUTE CARRIER FAMILY 17"/>
    <property type="match status" value="1"/>
</dbReference>
<evidence type="ECO:0000256" key="2">
    <source>
        <dbReference type="ARBA" id="ARBA00022692"/>
    </source>
</evidence>
<dbReference type="Gene3D" id="1.20.1250.20">
    <property type="entry name" value="MFS general substrate transporter like domains"/>
    <property type="match status" value="1"/>
</dbReference>
<dbReference type="Pfam" id="PF07690">
    <property type="entry name" value="MFS_1"/>
    <property type="match status" value="2"/>
</dbReference>
<dbReference type="InterPro" id="IPR036259">
    <property type="entry name" value="MFS_trans_sf"/>
</dbReference>
<dbReference type="InterPro" id="IPR011701">
    <property type="entry name" value="MFS"/>
</dbReference>
<dbReference type="GO" id="GO:0016020">
    <property type="term" value="C:membrane"/>
    <property type="evidence" value="ECO:0007669"/>
    <property type="project" value="UniProtKB-SubCell"/>
</dbReference>
<evidence type="ECO:0000256" key="1">
    <source>
        <dbReference type="ARBA" id="ARBA00004141"/>
    </source>
</evidence>
<dbReference type="PANTHER" id="PTHR11662:SF399">
    <property type="entry name" value="FI19708P1-RELATED"/>
    <property type="match status" value="1"/>
</dbReference>
<comment type="subcellular location">
    <subcellularLocation>
        <location evidence="1">Membrane</location>
        <topology evidence="1">Multi-pass membrane protein</topology>
    </subcellularLocation>
</comment>
<accession>A0A7R8ZZC9</accession>
<evidence type="ECO:0008006" key="8">
    <source>
        <dbReference type="Google" id="ProtNLM"/>
    </source>
</evidence>
<feature type="transmembrane region" description="Helical" evidence="5">
    <location>
        <begin position="185"/>
        <end position="206"/>
    </location>
</feature>
<proteinExistence type="predicted"/>